<name>A0ABV3I324_9ACTN</name>
<dbReference type="Pfam" id="PF00652">
    <property type="entry name" value="Ricin_B_lectin"/>
    <property type="match status" value="1"/>
</dbReference>
<dbReference type="RefSeq" id="WP_364600666.1">
    <property type="nucleotide sequence ID" value="NZ_JBFAQK010000072.1"/>
</dbReference>
<evidence type="ECO:0000256" key="1">
    <source>
        <dbReference type="SAM" id="SignalP"/>
    </source>
</evidence>
<feature type="domain" description="Ricin B lectin" evidence="2">
    <location>
        <begin position="47"/>
        <end position="164"/>
    </location>
</feature>
<dbReference type="InterPro" id="IPR035992">
    <property type="entry name" value="Ricin_B-like_lectins"/>
</dbReference>
<accession>A0ABV3I324</accession>
<evidence type="ECO:0000313" key="4">
    <source>
        <dbReference type="Proteomes" id="UP001552521"/>
    </source>
</evidence>
<sequence length="190" mass="20983">MARTARAGILVAALASLLAVLMPGTANAADPPIRYTTSLRNASIYEMRASYSWQCMDVRGGSTSPGAIIQRYDCNGKLHQRFYFMQSGTPGLFTIGTLGRYCIGANTTPGPDYYRTVVTGHCQGPGQLFRWVDQGNNHWEIVEAQTGLCLHDTGRRVALELRPCGNIAVPYPSLWTPRYHTQYDYGSIWG</sequence>
<keyword evidence="1" id="KW-0732">Signal</keyword>
<keyword evidence="4" id="KW-1185">Reference proteome</keyword>
<protein>
    <submittedName>
        <fullName evidence="3">Ricin-type beta-trefoil lectin domain protein</fullName>
    </submittedName>
</protein>
<dbReference type="CDD" id="cd00161">
    <property type="entry name" value="beta-trefoil_Ricin-like"/>
    <property type="match status" value="1"/>
</dbReference>
<dbReference type="EMBL" id="JBFAQK010000072">
    <property type="protein sequence ID" value="MEV4685240.1"/>
    <property type="molecule type" value="Genomic_DNA"/>
</dbReference>
<proteinExistence type="predicted"/>
<dbReference type="Proteomes" id="UP001552521">
    <property type="component" value="Unassembled WGS sequence"/>
</dbReference>
<organism evidence="3 4">
    <name type="scientific">Streptomyces kurssanovii</name>
    <dbReference type="NCBI Taxonomy" id="67312"/>
    <lineage>
        <taxon>Bacteria</taxon>
        <taxon>Bacillati</taxon>
        <taxon>Actinomycetota</taxon>
        <taxon>Actinomycetes</taxon>
        <taxon>Kitasatosporales</taxon>
        <taxon>Streptomycetaceae</taxon>
        <taxon>Streptomyces</taxon>
    </lineage>
</organism>
<evidence type="ECO:0000259" key="2">
    <source>
        <dbReference type="Pfam" id="PF00652"/>
    </source>
</evidence>
<gene>
    <name evidence="3" type="ORF">AB0K36_31235</name>
</gene>
<evidence type="ECO:0000313" key="3">
    <source>
        <dbReference type="EMBL" id="MEV4685240.1"/>
    </source>
</evidence>
<dbReference type="SUPFAM" id="SSF50370">
    <property type="entry name" value="Ricin B-like lectins"/>
    <property type="match status" value="1"/>
</dbReference>
<dbReference type="PROSITE" id="PS50231">
    <property type="entry name" value="RICIN_B_LECTIN"/>
    <property type="match status" value="1"/>
</dbReference>
<dbReference type="Gene3D" id="2.80.10.50">
    <property type="match status" value="1"/>
</dbReference>
<dbReference type="InterPro" id="IPR000772">
    <property type="entry name" value="Ricin_B_lectin"/>
</dbReference>
<feature type="chain" id="PRO_5045493651" evidence="1">
    <location>
        <begin position="29"/>
        <end position="190"/>
    </location>
</feature>
<feature type="signal peptide" evidence="1">
    <location>
        <begin position="1"/>
        <end position="28"/>
    </location>
</feature>
<reference evidence="3 4" key="1">
    <citation type="submission" date="2024-06" db="EMBL/GenBank/DDBJ databases">
        <title>The Natural Products Discovery Center: Release of the First 8490 Sequenced Strains for Exploring Actinobacteria Biosynthetic Diversity.</title>
        <authorList>
            <person name="Kalkreuter E."/>
            <person name="Kautsar S.A."/>
            <person name="Yang D."/>
            <person name="Bader C.D."/>
            <person name="Teijaro C.N."/>
            <person name="Fluegel L."/>
            <person name="Davis C.M."/>
            <person name="Simpson J.R."/>
            <person name="Lauterbach L."/>
            <person name="Steele A.D."/>
            <person name="Gui C."/>
            <person name="Meng S."/>
            <person name="Li G."/>
            <person name="Viehrig K."/>
            <person name="Ye F."/>
            <person name="Su P."/>
            <person name="Kiefer A.F."/>
            <person name="Nichols A."/>
            <person name="Cepeda A.J."/>
            <person name="Yan W."/>
            <person name="Fan B."/>
            <person name="Jiang Y."/>
            <person name="Adhikari A."/>
            <person name="Zheng C.-J."/>
            <person name="Schuster L."/>
            <person name="Cowan T.M."/>
            <person name="Smanski M.J."/>
            <person name="Chevrette M.G."/>
            <person name="De Carvalho L.P.S."/>
            <person name="Shen B."/>
        </authorList>
    </citation>
    <scope>NUCLEOTIDE SEQUENCE [LARGE SCALE GENOMIC DNA]</scope>
    <source>
        <strain evidence="3 4">NPDC049344</strain>
    </source>
</reference>
<comment type="caution">
    <text evidence="3">The sequence shown here is derived from an EMBL/GenBank/DDBJ whole genome shotgun (WGS) entry which is preliminary data.</text>
</comment>